<dbReference type="PANTHER" id="PTHR36357">
    <property type="entry name" value="OS03G0148300 PROTEIN"/>
    <property type="match status" value="1"/>
</dbReference>
<dbReference type="AlphaFoldDB" id="A0A059BZE2"/>
<evidence type="ECO:0000256" key="2">
    <source>
        <dbReference type="SAM" id="SignalP"/>
    </source>
</evidence>
<dbReference type="InterPro" id="IPR019330">
    <property type="entry name" value="MESD"/>
</dbReference>
<dbReference type="KEGG" id="egr:104443430"/>
<sequence length="217" mass="24868">MANRTAPLPLPRPLFIFLLLLFLISSRSPEFLRPAGAAHRRIHIDDDLDDVVDDEEDEAWRRWGQKSTSPPEDDEGFDPPPDLSSMDLGEFQEKMMRRHSGPTFGFVKLRLGVPRTRDMVSEIAMKWAQVLKTGAVEVKFMGIDLNTIMFTMVKGQDTLELKEFLLDQPEAYEIKIGDRAFRRPGDPPLEEVLETLHKEKKPNRIPGENDGRSKEEL</sequence>
<evidence type="ECO:0000256" key="1">
    <source>
        <dbReference type="SAM" id="MobiDB-lite"/>
    </source>
</evidence>
<accession>A0A059BZE2</accession>
<dbReference type="STRING" id="71139.A0A059BZE2"/>
<feature type="compositionally biased region" description="Basic and acidic residues" evidence="1">
    <location>
        <begin position="207"/>
        <end position="217"/>
    </location>
</feature>
<feature type="region of interest" description="Disordered" evidence="1">
    <location>
        <begin position="195"/>
        <end position="217"/>
    </location>
</feature>
<dbReference type="Gramene" id="KCW71588">
    <property type="protein sequence ID" value="KCW71588"/>
    <property type="gene ID" value="EUGRSUZ_E00119"/>
</dbReference>
<evidence type="ECO:0008006" key="4">
    <source>
        <dbReference type="Google" id="ProtNLM"/>
    </source>
</evidence>
<feature type="chain" id="PRO_5001574764" description="Mesoderm development candidate 2" evidence="2">
    <location>
        <begin position="30"/>
        <end position="217"/>
    </location>
</feature>
<protein>
    <recommendedName>
        <fullName evidence="4">Mesoderm development candidate 2</fullName>
    </recommendedName>
</protein>
<dbReference type="Gene3D" id="3.30.70.260">
    <property type="match status" value="1"/>
</dbReference>
<feature type="region of interest" description="Disordered" evidence="1">
    <location>
        <begin position="59"/>
        <end position="85"/>
    </location>
</feature>
<organism evidence="3">
    <name type="scientific">Eucalyptus grandis</name>
    <name type="common">Flooded gum</name>
    <dbReference type="NCBI Taxonomy" id="71139"/>
    <lineage>
        <taxon>Eukaryota</taxon>
        <taxon>Viridiplantae</taxon>
        <taxon>Streptophyta</taxon>
        <taxon>Embryophyta</taxon>
        <taxon>Tracheophyta</taxon>
        <taxon>Spermatophyta</taxon>
        <taxon>Magnoliopsida</taxon>
        <taxon>eudicotyledons</taxon>
        <taxon>Gunneridae</taxon>
        <taxon>Pentapetalae</taxon>
        <taxon>rosids</taxon>
        <taxon>malvids</taxon>
        <taxon>Myrtales</taxon>
        <taxon>Myrtaceae</taxon>
        <taxon>Myrtoideae</taxon>
        <taxon>Eucalypteae</taxon>
        <taxon>Eucalyptus</taxon>
    </lineage>
</organism>
<dbReference type="eggNOG" id="ENOG502RXU7">
    <property type="taxonomic scope" value="Eukaryota"/>
</dbReference>
<gene>
    <name evidence="3" type="ORF">EUGRSUZ_E00119</name>
</gene>
<evidence type="ECO:0000313" key="3">
    <source>
        <dbReference type="EMBL" id="KCW71588.1"/>
    </source>
</evidence>
<dbReference type="GO" id="GO:0006457">
    <property type="term" value="P:protein folding"/>
    <property type="evidence" value="ECO:0007669"/>
    <property type="project" value="InterPro"/>
</dbReference>
<dbReference type="OrthoDB" id="75833at2759"/>
<name>A0A059BZE2_EUCGR</name>
<dbReference type="FunCoup" id="A0A059BZE2">
    <property type="interactions" value="74"/>
</dbReference>
<dbReference type="PANTHER" id="PTHR36357:SF1">
    <property type="entry name" value="OS03G0148300 PROTEIN"/>
    <property type="match status" value="1"/>
</dbReference>
<feature type="signal peptide" evidence="2">
    <location>
        <begin position="1"/>
        <end position="29"/>
    </location>
</feature>
<proteinExistence type="predicted"/>
<reference evidence="3" key="1">
    <citation type="submission" date="2013-07" db="EMBL/GenBank/DDBJ databases">
        <title>The genome of Eucalyptus grandis.</title>
        <authorList>
            <person name="Schmutz J."/>
            <person name="Hayes R."/>
            <person name="Myburg A."/>
            <person name="Tuskan G."/>
            <person name="Grattapaglia D."/>
            <person name="Rokhsar D.S."/>
        </authorList>
    </citation>
    <scope>NUCLEOTIDE SEQUENCE</scope>
    <source>
        <tissue evidence="3">Leaf extractions</tissue>
    </source>
</reference>
<dbReference type="OMA" id="DESWKEW"/>
<dbReference type="EMBL" id="KK198757">
    <property type="protein sequence ID" value="KCW71588.1"/>
    <property type="molecule type" value="Genomic_DNA"/>
</dbReference>
<keyword evidence="2" id="KW-0732">Signal</keyword>
<dbReference type="InParanoid" id="A0A059BZE2"/>
<dbReference type="Pfam" id="PF10185">
    <property type="entry name" value="Mesd"/>
    <property type="match status" value="1"/>
</dbReference>